<dbReference type="Proteomes" id="UP000797356">
    <property type="component" value="Chromosome 4"/>
</dbReference>
<dbReference type="InterPro" id="IPR036576">
    <property type="entry name" value="WRKY_dom_sf"/>
</dbReference>
<feature type="domain" description="WRKY" evidence="7">
    <location>
        <begin position="125"/>
        <end position="183"/>
    </location>
</feature>
<organism evidence="8 9">
    <name type="scientific">Cocos nucifera</name>
    <name type="common">Coconut palm</name>
    <dbReference type="NCBI Taxonomy" id="13894"/>
    <lineage>
        <taxon>Eukaryota</taxon>
        <taxon>Viridiplantae</taxon>
        <taxon>Streptophyta</taxon>
        <taxon>Embryophyta</taxon>
        <taxon>Tracheophyta</taxon>
        <taxon>Spermatophyta</taxon>
        <taxon>Magnoliopsida</taxon>
        <taxon>Liliopsida</taxon>
        <taxon>Arecaceae</taxon>
        <taxon>Arecoideae</taxon>
        <taxon>Cocoseae</taxon>
        <taxon>Attaleinae</taxon>
        <taxon>Cocos</taxon>
    </lineage>
</organism>
<keyword evidence="4" id="KW-0804">Transcription</keyword>
<dbReference type="OrthoDB" id="2021064at2759"/>
<evidence type="ECO:0000259" key="7">
    <source>
        <dbReference type="PROSITE" id="PS50811"/>
    </source>
</evidence>
<reference evidence="8" key="2">
    <citation type="submission" date="2019-07" db="EMBL/GenBank/DDBJ databases">
        <authorList>
            <person name="Yang Y."/>
            <person name="Bocs S."/>
            <person name="Baudouin L."/>
        </authorList>
    </citation>
    <scope>NUCLEOTIDE SEQUENCE</scope>
    <source>
        <tissue evidence="8">Spear leaf of Hainan Tall coconut</tissue>
    </source>
</reference>
<evidence type="ECO:0000256" key="5">
    <source>
        <dbReference type="ARBA" id="ARBA00023242"/>
    </source>
</evidence>
<name>A0A8K0I631_COCNU</name>
<evidence type="ECO:0000256" key="3">
    <source>
        <dbReference type="ARBA" id="ARBA00023125"/>
    </source>
</evidence>
<dbReference type="GO" id="GO:0043565">
    <property type="term" value="F:sequence-specific DNA binding"/>
    <property type="evidence" value="ECO:0007669"/>
    <property type="project" value="InterPro"/>
</dbReference>
<evidence type="ECO:0000313" key="9">
    <source>
        <dbReference type="Proteomes" id="UP000797356"/>
    </source>
</evidence>
<keyword evidence="2" id="KW-0805">Transcription regulation</keyword>
<reference evidence="8" key="1">
    <citation type="journal article" date="2017" name="Gigascience">
        <title>The genome draft of coconut (Cocos nucifera).</title>
        <authorList>
            <person name="Xiao Y."/>
            <person name="Xu P."/>
            <person name="Fan H."/>
            <person name="Baudouin L."/>
            <person name="Xia W."/>
            <person name="Bocs S."/>
            <person name="Xu J."/>
            <person name="Li Q."/>
            <person name="Guo A."/>
            <person name="Zhou L."/>
            <person name="Li J."/>
            <person name="Wu Y."/>
            <person name="Ma Z."/>
            <person name="Armero A."/>
            <person name="Issali A.E."/>
            <person name="Liu N."/>
            <person name="Peng M."/>
            <person name="Yang Y."/>
        </authorList>
    </citation>
    <scope>NUCLEOTIDE SEQUENCE</scope>
    <source>
        <tissue evidence="8">Spear leaf of Hainan Tall coconut</tissue>
    </source>
</reference>
<dbReference type="Pfam" id="PF03106">
    <property type="entry name" value="WRKY"/>
    <property type="match status" value="1"/>
</dbReference>
<dbReference type="PANTHER" id="PTHR31282">
    <property type="entry name" value="WRKY TRANSCRIPTION FACTOR 21-RELATED"/>
    <property type="match status" value="1"/>
</dbReference>
<sequence length="298" mass="33026">MKQTSSTSELLACDHEAAIKEIDRGHELMTQLRAILIPLLPAGGGLTELAGYLVEEILKSSTMALSRLRDGSCGLSASSDSDDDRRNKVFDGKRKSTDERERPDGRRRRKQLDSWPIVTSVPHYDGHQWRKYGQKTINNAKYPRSYYRCTNSKDQGCQATKVVQQEDSDSDPPKFIVTYSMQHTCKNVDINSPFVVDSAPSSTSLLGSESEYSLCHQPSPSSIVTENQSQGNSLLIADELPTDHELLSGLLAPATPIGTPGLVDEIPNIFSPLYTDWGMMMDGVELTEAKIYEKGSFY</sequence>
<evidence type="ECO:0000256" key="6">
    <source>
        <dbReference type="SAM" id="MobiDB-lite"/>
    </source>
</evidence>
<accession>A0A8K0I631</accession>
<dbReference type="SUPFAM" id="SSF118290">
    <property type="entry name" value="WRKY DNA-binding domain"/>
    <property type="match status" value="1"/>
</dbReference>
<protein>
    <submittedName>
        <fullName evidence="8">Putative WRKY transcription factor 70</fullName>
    </submittedName>
</protein>
<keyword evidence="5" id="KW-0539">Nucleus</keyword>
<keyword evidence="3" id="KW-0238">DNA-binding</keyword>
<dbReference type="AlphaFoldDB" id="A0A8K0I631"/>
<comment type="caution">
    <text evidence="8">The sequence shown here is derived from an EMBL/GenBank/DDBJ whole genome shotgun (WGS) entry which is preliminary data.</text>
</comment>
<dbReference type="InterPro" id="IPR044810">
    <property type="entry name" value="WRKY_plant"/>
</dbReference>
<evidence type="ECO:0000256" key="1">
    <source>
        <dbReference type="ARBA" id="ARBA00004123"/>
    </source>
</evidence>
<evidence type="ECO:0000313" key="8">
    <source>
        <dbReference type="EMBL" id="KAG1338159.1"/>
    </source>
</evidence>
<dbReference type="GO" id="GO:0003700">
    <property type="term" value="F:DNA-binding transcription factor activity"/>
    <property type="evidence" value="ECO:0007669"/>
    <property type="project" value="InterPro"/>
</dbReference>
<proteinExistence type="predicted"/>
<feature type="compositionally biased region" description="Basic and acidic residues" evidence="6">
    <location>
        <begin position="83"/>
        <end position="104"/>
    </location>
</feature>
<evidence type="ECO:0000256" key="2">
    <source>
        <dbReference type="ARBA" id="ARBA00023015"/>
    </source>
</evidence>
<dbReference type="PROSITE" id="PS50811">
    <property type="entry name" value="WRKY"/>
    <property type="match status" value="1"/>
</dbReference>
<dbReference type="EMBL" id="CM017875">
    <property type="protein sequence ID" value="KAG1338159.1"/>
    <property type="molecule type" value="Genomic_DNA"/>
</dbReference>
<gene>
    <name evidence="8" type="ORF">COCNU_04G004650</name>
</gene>
<dbReference type="Gene3D" id="2.20.25.80">
    <property type="entry name" value="WRKY domain"/>
    <property type="match status" value="1"/>
</dbReference>
<keyword evidence="9" id="KW-1185">Reference proteome</keyword>
<dbReference type="GO" id="GO:0005634">
    <property type="term" value="C:nucleus"/>
    <property type="evidence" value="ECO:0007669"/>
    <property type="project" value="UniProtKB-SubCell"/>
</dbReference>
<dbReference type="SMART" id="SM00774">
    <property type="entry name" value="WRKY"/>
    <property type="match status" value="1"/>
</dbReference>
<comment type="subcellular location">
    <subcellularLocation>
        <location evidence="1">Nucleus</location>
    </subcellularLocation>
</comment>
<evidence type="ECO:0000256" key="4">
    <source>
        <dbReference type="ARBA" id="ARBA00023163"/>
    </source>
</evidence>
<dbReference type="InterPro" id="IPR003657">
    <property type="entry name" value="WRKY_dom"/>
</dbReference>
<feature type="region of interest" description="Disordered" evidence="6">
    <location>
        <begin position="73"/>
        <end position="114"/>
    </location>
</feature>